<evidence type="ECO:0000313" key="4">
    <source>
        <dbReference type="Proteomes" id="UP000052978"/>
    </source>
</evidence>
<dbReference type="PANTHER" id="PTHR23115">
    <property type="entry name" value="TRANSLATION FACTOR"/>
    <property type="match status" value="1"/>
</dbReference>
<dbReference type="GO" id="GO:0005525">
    <property type="term" value="F:GTP binding"/>
    <property type="evidence" value="ECO:0007669"/>
    <property type="project" value="UniProtKB-KW"/>
</dbReference>
<keyword evidence="2" id="KW-0342">GTP-binding</keyword>
<dbReference type="Gene3D" id="3.40.50.300">
    <property type="entry name" value="P-loop containing nucleotide triphosphate hydrolases"/>
    <property type="match status" value="1"/>
</dbReference>
<keyword evidence="4" id="KW-1185">Reference proteome</keyword>
<reference evidence="3 4" key="1">
    <citation type="journal article" date="2013" name="Nat. Commun.">
        <title>Genome analysis reveals insights into physiology and longevity of the Brandt's bat Myotis brandtii.</title>
        <authorList>
            <person name="Seim I."/>
            <person name="Fang X."/>
            <person name="Xiong Z."/>
            <person name="Lobanov A.V."/>
            <person name="Huang Z."/>
            <person name="Ma S."/>
            <person name="Feng Y."/>
            <person name="Turanov A.A."/>
            <person name="Zhu Y."/>
            <person name="Lenz T.L."/>
            <person name="Gerashchenko M.V."/>
            <person name="Fan D."/>
            <person name="Hee Yim S."/>
            <person name="Yao X."/>
            <person name="Jordan D."/>
            <person name="Xiong Y."/>
            <person name="Ma Y."/>
            <person name="Lyapunov A.N."/>
            <person name="Chen G."/>
            <person name="Kulakova O.I."/>
            <person name="Sun Y."/>
            <person name="Lee S.G."/>
            <person name="Bronson R.T."/>
            <person name="Moskalev A.A."/>
            <person name="Sunyaev S.R."/>
            <person name="Zhang G."/>
            <person name="Krogh A."/>
            <person name="Wang J."/>
            <person name="Gladyshev V.N."/>
        </authorList>
    </citation>
    <scope>NUCLEOTIDE SEQUENCE [LARGE SCALE GENOMIC DNA]</scope>
</reference>
<dbReference type="EMBL" id="KE161632">
    <property type="protein sequence ID" value="EPQ04712.1"/>
    <property type="molecule type" value="Genomic_DNA"/>
</dbReference>
<keyword evidence="3" id="KW-0648">Protein biosynthesis</keyword>
<protein>
    <submittedName>
        <fullName evidence="3">Elongation factor 1-alpha 1</fullName>
    </submittedName>
</protein>
<evidence type="ECO:0000256" key="2">
    <source>
        <dbReference type="ARBA" id="ARBA00023134"/>
    </source>
</evidence>
<dbReference type="InterPro" id="IPR027417">
    <property type="entry name" value="P-loop_NTPase"/>
</dbReference>
<evidence type="ECO:0000256" key="1">
    <source>
        <dbReference type="ARBA" id="ARBA00022741"/>
    </source>
</evidence>
<dbReference type="InterPro" id="IPR050100">
    <property type="entry name" value="TRAFAC_GTPase_members"/>
</dbReference>
<dbReference type="SUPFAM" id="SSF52540">
    <property type="entry name" value="P-loop containing nucleoside triphosphate hydrolases"/>
    <property type="match status" value="1"/>
</dbReference>
<dbReference type="Proteomes" id="UP000052978">
    <property type="component" value="Unassembled WGS sequence"/>
</dbReference>
<organism evidence="3 4">
    <name type="scientific">Myotis brandtii</name>
    <name type="common">Brandt's bat</name>
    <dbReference type="NCBI Taxonomy" id="109478"/>
    <lineage>
        <taxon>Eukaryota</taxon>
        <taxon>Metazoa</taxon>
        <taxon>Chordata</taxon>
        <taxon>Craniata</taxon>
        <taxon>Vertebrata</taxon>
        <taxon>Euteleostomi</taxon>
        <taxon>Mammalia</taxon>
        <taxon>Eutheria</taxon>
        <taxon>Laurasiatheria</taxon>
        <taxon>Chiroptera</taxon>
        <taxon>Yangochiroptera</taxon>
        <taxon>Vespertilionidae</taxon>
        <taxon>Myotis</taxon>
    </lineage>
</organism>
<dbReference type="AlphaFoldDB" id="S7PAL0"/>
<accession>S7PAL0</accession>
<evidence type="ECO:0000313" key="3">
    <source>
        <dbReference type="EMBL" id="EPQ04712.1"/>
    </source>
</evidence>
<dbReference type="eggNOG" id="KOG0052">
    <property type="taxonomic scope" value="Eukaryota"/>
</dbReference>
<dbReference type="GO" id="GO:0003746">
    <property type="term" value="F:translation elongation factor activity"/>
    <property type="evidence" value="ECO:0007669"/>
    <property type="project" value="UniProtKB-KW"/>
</dbReference>
<proteinExistence type="predicted"/>
<sequence>MGSTELPYIQKRYKEIVKEVSTYIKKIGCDPNTVAFMPISGWNDENMLEPSANMLWMGSHP</sequence>
<name>S7PAL0_MYOBR</name>
<keyword evidence="1" id="KW-0547">Nucleotide-binding</keyword>
<keyword evidence="3" id="KW-0251">Elongation factor</keyword>
<gene>
    <name evidence="3" type="ORF">D623_10014087</name>
</gene>